<keyword evidence="18" id="KW-1185">Reference proteome</keyword>
<gene>
    <name evidence="16" type="primary">coaX</name>
    <name evidence="17" type="ORF">OOT00_00875</name>
</gene>
<comment type="similarity">
    <text evidence="14 16">Belongs to the type III pantothenate kinase family.</text>
</comment>
<protein>
    <recommendedName>
        <fullName evidence="15 16">Type III pantothenate kinase</fullName>
        <ecNumber evidence="6 16">2.7.1.33</ecNumber>
    </recommendedName>
    <alternativeName>
        <fullName evidence="16">PanK-III</fullName>
    </alternativeName>
    <alternativeName>
        <fullName evidence="16">Pantothenic acid kinase</fullName>
    </alternativeName>
</protein>
<feature type="binding site" evidence="16">
    <location>
        <position position="102"/>
    </location>
    <ligand>
        <name>substrate</name>
    </ligand>
</feature>
<feature type="binding site" evidence="16">
    <location>
        <position position="131"/>
    </location>
    <ligand>
        <name>K(+)</name>
        <dbReference type="ChEBI" id="CHEBI:29103"/>
    </ligand>
</feature>
<comment type="function">
    <text evidence="16">Catalyzes the phosphorylation of pantothenate (Pan), the first step in CoA biosynthesis.</text>
</comment>
<evidence type="ECO:0000256" key="15">
    <source>
        <dbReference type="ARBA" id="ARBA00040883"/>
    </source>
</evidence>
<evidence type="ECO:0000256" key="6">
    <source>
        <dbReference type="ARBA" id="ARBA00012102"/>
    </source>
</evidence>
<dbReference type="InterPro" id="IPR043129">
    <property type="entry name" value="ATPase_NBD"/>
</dbReference>
<feature type="binding site" evidence="16">
    <location>
        <position position="134"/>
    </location>
    <ligand>
        <name>ATP</name>
        <dbReference type="ChEBI" id="CHEBI:30616"/>
    </ligand>
</feature>
<keyword evidence="11 16" id="KW-0067">ATP-binding</keyword>
<reference evidence="17 18" key="1">
    <citation type="submission" date="2022-11" db="EMBL/GenBank/DDBJ databases">
        <title>Desulfobotulus tamanensis H1 sp. nov. - anaerobic, alkaliphilic, sulphate reducing bacterium isolated from terrestrial mud volcano.</title>
        <authorList>
            <person name="Frolova A."/>
            <person name="Merkel A.Y."/>
            <person name="Slobodkin A.I."/>
        </authorList>
    </citation>
    <scope>NUCLEOTIDE SEQUENCE [LARGE SCALE GENOMIC DNA]</scope>
    <source>
        <strain evidence="17 18">H1</strain>
    </source>
</reference>
<evidence type="ECO:0000256" key="12">
    <source>
        <dbReference type="ARBA" id="ARBA00022958"/>
    </source>
</evidence>
<dbReference type="NCBIfam" id="TIGR00671">
    <property type="entry name" value="baf"/>
    <property type="match status" value="1"/>
</dbReference>
<comment type="caution">
    <text evidence="17">The sequence shown here is derived from an EMBL/GenBank/DDBJ whole genome shotgun (WGS) entry which is preliminary data.</text>
</comment>
<keyword evidence="9 16" id="KW-0547">Nucleotide-binding</keyword>
<dbReference type="NCBIfam" id="NF009848">
    <property type="entry name" value="PRK13318.1-6"/>
    <property type="match status" value="1"/>
</dbReference>
<dbReference type="Proteomes" id="UP001209681">
    <property type="component" value="Unassembled WGS sequence"/>
</dbReference>
<dbReference type="PANTHER" id="PTHR34265:SF1">
    <property type="entry name" value="TYPE III PANTOTHENATE KINASE"/>
    <property type="match status" value="1"/>
</dbReference>
<dbReference type="SUPFAM" id="SSF53067">
    <property type="entry name" value="Actin-like ATPase domain"/>
    <property type="match status" value="2"/>
</dbReference>
<dbReference type="Gene3D" id="3.30.420.40">
    <property type="match status" value="2"/>
</dbReference>
<feature type="binding site" evidence="16">
    <location>
        <begin position="109"/>
        <end position="112"/>
    </location>
    <ligand>
        <name>substrate</name>
    </ligand>
</feature>
<dbReference type="Pfam" id="PF03309">
    <property type="entry name" value="Pan_kinase"/>
    <property type="match status" value="1"/>
</dbReference>
<evidence type="ECO:0000256" key="11">
    <source>
        <dbReference type="ARBA" id="ARBA00022840"/>
    </source>
</evidence>
<dbReference type="EC" id="2.7.1.33" evidence="6 16"/>
<dbReference type="EMBL" id="JAPFPW010000001">
    <property type="protein sequence ID" value="MCW7752533.1"/>
    <property type="molecule type" value="Genomic_DNA"/>
</dbReference>
<comment type="cofactor">
    <cofactor evidence="16">
        <name>NH4(+)</name>
        <dbReference type="ChEBI" id="CHEBI:28938"/>
    </cofactor>
    <cofactor evidence="16">
        <name>K(+)</name>
        <dbReference type="ChEBI" id="CHEBI:29103"/>
    </cofactor>
    <text evidence="16">A monovalent cation. Ammonium or potassium.</text>
</comment>
<keyword evidence="12 16" id="KW-0630">Potassium</keyword>
<evidence type="ECO:0000256" key="2">
    <source>
        <dbReference type="ARBA" id="ARBA00001958"/>
    </source>
</evidence>
<evidence type="ECO:0000256" key="3">
    <source>
        <dbReference type="ARBA" id="ARBA00004496"/>
    </source>
</evidence>
<evidence type="ECO:0000313" key="17">
    <source>
        <dbReference type="EMBL" id="MCW7752533.1"/>
    </source>
</evidence>
<dbReference type="CDD" id="cd24015">
    <property type="entry name" value="ASKHA_NBD_PanK-III"/>
    <property type="match status" value="1"/>
</dbReference>
<dbReference type="InterPro" id="IPR004619">
    <property type="entry name" value="Type_III_PanK"/>
</dbReference>
<feature type="binding site" evidence="16">
    <location>
        <begin position="6"/>
        <end position="13"/>
    </location>
    <ligand>
        <name>ATP</name>
        <dbReference type="ChEBI" id="CHEBI:30616"/>
    </ligand>
</feature>
<dbReference type="RefSeq" id="WP_265423400.1">
    <property type="nucleotide sequence ID" value="NZ_JAPFPW010000001.1"/>
</dbReference>
<comment type="pathway">
    <text evidence="4 16">Cofactor biosynthesis; coenzyme A biosynthesis; CoA from (R)-pantothenate: step 1/5.</text>
</comment>
<evidence type="ECO:0000256" key="16">
    <source>
        <dbReference type="HAMAP-Rule" id="MF_01274"/>
    </source>
</evidence>
<comment type="subunit">
    <text evidence="5 16">Homodimer.</text>
</comment>
<comment type="catalytic activity">
    <reaction evidence="1 16">
        <text>(R)-pantothenate + ATP = (R)-4'-phosphopantothenate + ADP + H(+)</text>
        <dbReference type="Rhea" id="RHEA:16373"/>
        <dbReference type="ChEBI" id="CHEBI:10986"/>
        <dbReference type="ChEBI" id="CHEBI:15378"/>
        <dbReference type="ChEBI" id="CHEBI:29032"/>
        <dbReference type="ChEBI" id="CHEBI:30616"/>
        <dbReference type="ChEBI" id="CHEBI:456216"/>
        <dbReference type="EC" id="2.7.1.33"/>
    </reaction>
</comment>
<evidence type="ECO:0000256" key="7">
    <source>
        <dbReference type="ARBA" id="ARBA00022490"/>
    </source>
</evidence>
<dbReference type="NCBIfam" id="NF009855">
    <property type="entry name" value="PRK13321.1"/>
    <property type="match status" value="1"/>
</dbReference>
<evidence type="ECO:0000256" key="14">
    <source>
        <dbReference type="ARBA" id="ARBA00038036"/>
    </source>
</evidence>
<keyword evidence="16" id="KW-0479">Metal-binding</keyword>
<keyword evidence="8 16" id="KW-0808">Transferase</keyword>
<evidence type="ECO:0000256" key="10">
    <source>
        <dbReference type="ARBA" id="ARBA00022777"/>
    </source>
</evidence>
<comment type="subcellular location">
    <subcellularLocation>
        <location evidence="3 16">Cytoplasm</location>
    </subcellularLocation>
</comment>
<sequence>MLLVIDVGNTNTVIGIFQGETLRKDWRIPSRRDTTPDEFHVLARNLFQDADIPLTAISKTIVSCVVPPMIPVLDAFCRRHIPGPAPHWVGPASVKGWMPILYTNPLEVGADRIVNAVAAYHRYPQALIVIDFGTATTFDVISPEGAYLGGAISPGIAIAADALFQRASKLPRVALFNPPASIIGKDTETSLKSGIIHGYAALVDGMVDKIRSEMTGSVKIIATGGLAPLMQEVSRTIEIVDSTLTLEGLRLLSERAPL</sequence>
<evidence type="ECO:0000313" key="18">
    <source>
        <dbReference type="Proteomes" id="UP001209681"/>
    </source>
</evidence>
<organism evidence="17 18">
    <name type="scientific">Desulfobotulus pelophilus</name>
    <dbReference type="NCBI Taxonomy" id="2823377"/>
    <lineage>
        <taxon>Bacteria</taxon>
        <taxon>Pseudomonadati</taxon>
        <taxon>Thermodesulfobacteriota</taxon>
        <taxon>Desulfobacteria</taxon>
        <taxon>Desulfobacterales</taxon>
        <taxon>Desulfobacteraceae</taxon>
        <taxon>Desulfobotulus</taxon>
    </lineage>
</organism>
<keyword evidence="7 16" id="KW-0963">Cytoplasm</keyword>
<evidence type="ECO:0000256" key="8">
    <source>
        <dbReference type="ARBA" id="ARBA00022679"/>
    </source>
</evidence>
<evidence type="ECO:0000256" key="9">
    <source>
        <dbReference type="ARBA" id="ARBA00022741"/>
    </source>
</evidence>
<feature type="binding site" evidence="16">
    <location>
        <position position="187"/>
    </location>
    <ligand>
        <name>substrate</name>
    </ligand>
</feature>
<dbReference type="HAMAP" id="MF_01274">
    <property type="entry name" value="Pantothen_kinase_3"/>
    <property type="match status" value="1"/>
</dbReference>
<feature type="active site" description="Proton acceptor" evidence="16">
    <location>
        <position position="111"/>
    </location>
</feature>
<evidence type="ECO:0000256" key="1">
    <source>
        <dbReference type="ARBA" id="ARBA00001206"/>
    </source>
</evidence>
<keyword evidence="13 16" id="KW-0173">Coenzyme A biosynthesis</keyword>
<keyword evidence="10 16" id="KW-0418">Kinase</keyword>
<accession>A0ABT3N507</accession>
<dbReference type="GO" id="GO:0004594">
    <property type="term" value="F:pantothenate kinase activity"/>
    <property type="evidence" value="ECO:0007669"/>
    <property type="project" value="UniProtKB-EC"/>
</dbReference>
<comment type="cofactor">
    <cofactor evidence="2">
        <name>K(+)</name>
        <dbReference type="ChEBI" id="CHEBI:29103"/>
    </cofactor>
</comment>
<dbReference type="PANTHER" id="PTHR34265">
    <property type="entry name" value="TYPE III PANTOTHENATE KINASE"/>
    <property type="match status" value="1"/>
</dbReference>
<evidence type="ECO:0000256" key="5">
    <source>
        <dbReference type="ARBA" id="ARBA00011738"/>
    </source>
</evidence>
<proteinExistence type="inferred from homology"/>
<evidence type="ECO:0000256" key="4">
    <source>
        <dbReference type="ARBA" id="ARBA00005225"/>
    </source>
</evidence>
<name>A0ABT3N507_9BACT</name>
<evidence type="ECO:0000256" key="13">
    <source>
        <dbReference type="ARBA" id="ARBA00022993"/>
    </source>
</evidence>